<accession>M1VEU0</accession>
<evidence type="ECO:0000313" key="10">
    <source>
        <dbReference type="Proteomes" id="UP000007014"/>
    </source>
</evidence>
<feature type="domain" description="PHD-type" evidence="7">
    <location>
        <begin position="34"/>
        <end position="85"/>
    </location>
</feature>
<dbReference type="GO" id="GO:0005634">
    <property type="term" value="C:nucleus"/>
    <property type="evidence" value="ECO:0007669"/>
    <property type="project" value="TreeGrafter"/>
</dbReference>
<dbReference type="PROSITE" id="PS51321">
    <property type="entry name" value="TFIIS_CENTRAL"/>
    <property type="match status" value="1"/>
</dbReference>
<dbReference type="Proteomes" id="UP000007014">
    <property type="component" value="Chromosome 3"/>
</dbReference>
<dbReference type="PROSITE" id="PS50016">
    <property type="entry name" value="ZF_PHD_2"/>
    <property type="match status" value="1"/>
</dbReference>
<evidence type="ECO:0000313" key="9">
    <source>
        <dbReference type="EMBL" id="BAM79038.1"/>
    </source>
</evidence>
<organism evidence="9 10">
    <name type="scientific">Cyanidioschyzon merolae (strain NIES-3377 / 10D)</name>
    <name type="common">Unicellular red alga</name>
    <dbReference type="NCBI Taxonomy" id="280699"/>
    <lineage>
        <taxon>Eukaryota</taxon>
        <taxon>Rhodophyta</taxon>
        <taxon>Bangiophyceae</taxon>
        <taxon>Cyanidiales</taxon>
        <taxon>Cyanidiaceae</taxon>
        <taxon>Cyanidioschyzon</taxon>
    </lineage>
</organism>
<keyword evidence="2 5" id="KW-0863">Zinc-finger</keyword>
<feature type="compositionally biased region" description="Low complexity" evidence="6">
    <location>
        <begin position="126"/>
        <end position="146"/>
    </location>
</feature>
<feature type="region of interest" description="Disordered" evidence="6">
    <location>
        <begin position="113"/>
        <end position="217"/>
    </location>
</feature>
<dbReference type="GO" id="GO:0008270">
    <property type="term" value="F:zinc ion binding"/>
    <property type="evidence" value="ECO:0007669"/>
    <property type="project" value="UniProtKB-KW"/>
</dbReference>
<dbReference type="STRING" id="280699.M1VEU0"/>
<gene>
    <name evidence="9" type="ORF">CYME_CMC110C</name>
</gene>
<dbReference type="AlphaFoldDB" id="M1VEU0"/>
<feature type="region of interest" description="Disordered" evidence="6">
    <location>
        <begin position="349"/>
        <end position="384"/>
    </location>
</feature>
<dbReference type="SMART" id="SM00510">
    <property type="entry name" value="TFS2M"/>
    <property type="match status" value="1"/>
</dbReference>
<dbReference type="InterPro" id="IPR013083">
    <property type="entry name" value="Znf_RING/FYVE/PHD"/>
</dbReference>
<dbReference type="Pfam" id="PF00628">
    <property type="entry name" value="PHD"/>
    <property type="match status" value="1"/>
</dbReference>
<evidence type="ECO:0000256" key="6">
    <source>
        <dbReference type="SAM" id="MobiDB-lite"/>
    </source>
</evidence>
<dbReference type="PANTHER" id="PTHR11477:SF0">
    <property type="entry name" value="IP08861P-RELATED"/>
    <property type="match status" value="1"/>
</dbReference>
<dbReference type="KEGG" id="cme:CYME_CMC110C"/>
<protein>
    <submittedName>
        <fullName evidence="9">Similar to transcription elongation factor TFIIS.h</fullName>
    </submittedName>
</protein>
<feature type="compositionally biased region" description="Polar residues" evidence="6">
    <location>
        <begin position="367"/>
        <end position="377"/>
    </location>
</feature>
<feature type="compositionally biased region" description="Low complexity" evidence="6">
    <location>
        <begin position="179"/>
        <end position="196"/>
    </location>
</feature>
<feature type="region of interest" description="Disordered" evidence="6">
    <location>
        <begin position="1"/>
        <end position="27"/>
    </location>
</feature>
<dbReference type="InterPro" id="IPR019787">
    <property type="entry name" value="Znf_PHD-finger"/>
</dbReference>
<dbReference type="InterPro" id="IPR001965">
    <property type="entry name" value="Znf_PHD"/>
</dbReference>
<reference evidence="9 10" key="1">
    <citation type="journal article" date="2004" name="Nature">
        <title>Genome sequence of the ultrasmall unicellular red alga Cyanidioschyzon merolae 10D.</title>
        <authorList>
            <person name="Matsuzaki M."/>
            <person name="Misumi O."/>
            <person name="Shin-i T."/>
            <person name="Maruyama S."/>
            <person name="Takahara M."/>
            <person name="Miyagishima S."/>
            <person name="Mori T."/>
            <person name="Nishida K."/>
            <person name="Yagisawa F."/>
            <person name="Nishida K."/>
            <person name="Yoshida Y."/>
            <person name="Nishimura Y."/>
            <person name="Nakao S."/>
            <person name="Kobayashi T."/>
            <person name="Momoyama Y."/>
            <person name="Higashiyama T."/>
            <person name="Minoda A."/>
            <person name="Sano M."/>
            <person name="Nomoto H."/>
            <person name="Oishi K."/>
            <person name="Hayashi H."/>
            <person name="Ohta F."/>
            <person name="Nishizaka S."/>
            <person name="Haga S."/>
            <person name="Miura S."/>
            <person name="Morishita T."/>
            <person name="Kabeya Y."/>
            <person name="Terasawa K."/>
            <person name="Suzuki Y."/>
            <person name="Ishii Y."/>
            <person name="Asakawa S."/>
            <person name="Takano H."/>
            <person name="Ohta N."/>
            <person name="Kuroiwa H."/>
            <person name="Tanaka K."/>
            <person name="Shimizu N."/>
            <person name="Sugano S."/>
            <person name="Sato N."/>
            <person name="Nozaki H."/>
            <person name="Ogasawara N."/>
            <person name="Kohara Y."/>
            <person name="Kuroiwa T."/>
        </authorList>
    </citation>
    <scope>NUCLEOTIDE SEQUENCE [LARGE SCALE GENOMIC DNA]</scope>
    <source>
        <strain evidence="9 10">10D</strain>
    </source>
</reference>
<evidence type="ECO:0000256" key="3">
    <source>
        <dbReference type="ARBA" id="ARBA00022833"/>
    </source>
</evidence>
<reference evidence="9 10" key="2">
    <citation type="journal article" date="2007" name="BMC Biol.">
        <title>A 100%-complete sequence reveals unusually simple genomic features in the hot-spring red alga Cyanidioschyzon merolae.</title>
        <authorList>
            <person name="Nozaki H."/>
            <person name="Takano H."/>
            <person name="Misumi O."/>
            <person name="Terasawa K."/>
            <person name="Matsuzaki M."/>
            <person name="Maruyama S."/>
            <person name="Nishida K."/>
            <person name="Yagisawa F."/>
            <person name="Yoshida Y."/>
            <person name="Fujiwara T."/>
            <person name="Takio S."/>
            <person name="Tamura K."/>
            <person name="Chung S.J."/>
            <person name="Nakamura S."/>
            <person name="Kuroiwa H."/>
            <person name="Tanaka K."/>
            <person name="Sato N."/>
            <person name="Kuroiwa T."/>
        </authorList>
    </citation>
    <scope>NUCLEOTIDE SEQUENCE [LARGE SCALE GENOMIC DNA]</scope>
    <source>
        <strain evidence="9 10">10D</strain>
    </source>
</reference>
<dbReference type="InterPro" id="IPR003618">
    <property type="entry name" value="TFIIS_cen_dom"/>
</dbReference>
<dbReference type="Pfam" id="PF07500">
    <property type="entry name" value="TFIIS_M"/>
    <property type="match status" value="1"/>
</dbReference>
<dbReference type="InterPro" id="IPR011011">
    <property type="entry name" value="Znf_FYVE_PHD"/>
</dbReference>
<keyword evidence="9" id="KW-0648">Protein biosynthesis</keyword>
<dbReference type="Gene3D" id="1.10.472.30">
    <property type="entry name" value="Transcription elongation factor S-II, central domain"/>
    <property type="match status" value="1"/>
</dbReference>
<evidence type="ECO:0000256" key="1">
    <source>
        <dbReference type="ARBA" id="ARBA00022723"/>
    </source>
</evidence>
<feature type="compositionally biased region" description="Basic residues" evidence="6">
    <location>
        <begin position="1"/>
        <end position="11"/>
    </location>
</feature>
<dbReference type="Gene3D" id="3.30.40.10">
    <property type="entry name" value="Zinc/RING finger domain, C3HC4 (zinc finger)"/>
    <property type="match status" value="1"/>
</dbReference>
<dbReference type="GO" id="GO:0003746">
    <property type="term" value="F:translation elongation factor activity"/>
    <property type="evidence" value="ECO:0007669"/>
    <property type="project" value="UniProtKB-KW"/>
</dbReference>
<keyword evidence="10" id="KW-1185">Reference proteome</keyword>
<dbReference type="GO" id="GO:0006351">
    <property type="term" value="P:DNA-templated transcription"/>
    <property type="evidence" value="ECO:0007669"/>
    <property type="project" value="InterPro"/>
</dbReference>
<name>M1VEU0_CYAM1</name>
<keyword evidence="9" id="KW-0251">Elongation factor</keyword>
<evidence type="ECO:0000259" key="8">
    <source>
        <dbReference type="PROSITE" id="PS51321"/>
    </source>
</evidence>
<evidence type="ECO:0000259" key="7">
    <source>
        <dbReference type="PROSITE" id="PS50016"/>
    </source>
</evidence>
<sequence>MANQRRARKNQSKTNQRINRDNKHSRESAEEEETLNCTCQRPYVDGELVVCCDACTEWFHPTCVALSHEEAEALPVFVCPGCLEEAAAATASAEKRKLANKFREAHLRYVQQKRQRRYEHRQSVEAAAAAALQTHQSSSSSSSGLAEDPLVSRCGVSVPPERVVSETASAPKKRRRPSANEASPASEPGPAPEQESTPVSPKKKRVSGDGKPVEPIRQKARQMLYEALRSPVAYEIESALFELMDHKVHDDYRARLRNLVANLRDQRNDELREAVISGSISPSTLCQMNSEELACKELRIKRQEQLTRAEKLRVIESAEQVGLIFKEVPPANARDSDDPETIHALDANIDTRENSSEAPKVLPSAETAEQGSATRTLSPDAPLSPAQNDMIAHAKDTTEPLSAADCPSTQTDTTTVHETTSATTLQAEQTHLPPRLPADLEPVRCFQENAFTVYEAEPLEAAHTPDDTSTPESDPYMPVTQPAPSYAKLESETPALPSSLQVFQWHGKIATGAAPAFKPVLYVGRNYPASMSELTRLAELLGGHTVQLNEMARIRQRDALAFIRDVRERSSSRRLLLFHVGLNAMDTDAAARCLKAVNEFRKRDRASLLMRNDVLELYLLPVTDDTAAYVDEVCNPDGALLACVVRRDALEAPLRSGMNVDAGGASAEVAQPPGFDISLALQILSRQYRPS</sequence>
<keyword evidence="1" id="KW-0479">Metal-binding</keyword>
<dbReference type="SUPFAM" id="SSF46942">
    <property type="entry name" value="Elongation factor TFIIS domain 2"/>
    <property type="match status" value="1"/>
</dbReference>
<keyword evidence="3" id="KW-0862">Zinc</keyword>
<dbReference type="RefSeq" id="XP_005535324.1">
    <property type="nucleotide sequence ID" value="XM_005535267.1"/>
</dbReference>
<dbReference type="PANTHER" id="PTHR11477">
    <property type="entry name" value="TRANSCRIPTION FACTOR S-II ZINC FINGER DOMAIN-CONTAINING PROTEIN"/>
    <property type="match status" value="1"/>
</dbReference>
<dbReference type="InterPro" id="IPR019786">
    <property type="entry name" value="Zinc_finger_PHD-type_CS"/>
</dbReference>
<dbReference type="PROSITE" id="PS01359">
    <property type="entry name" value="ZF_PHD_1"/>
    <property type="match status" value="1"/>
</dbReference>
<proteinExistence type="predicted"/>
<feature type="compositionally biased region" description="Basic and acidic residues" evidence="6">
    <location>
        <begin position="18"/>
        <end position="27"/>
    </location>
</feature>
<feature type="domain" description="TFIIS central" evidence="8">
    <location>
        <begin position="216"/>
        <end position="321"/>
    </location>
</feature>
<dbReference type="GeneID" id="16992529"/>
<dbReference type="OrthoDB" id="436852at2759"/>
<evidence type="ECO:0000256" key="5">
    <source>
        <dbReference type="PROSITE-ProRule" id="PRU00146"/>
    </source>
</evidence>
<keyword evidence="4" id="KW-0539">Nucleus</keyword>
<dbReference type="EMBL" id="AP006485">
    <property type="protein sequence ID" value="BAM79038.1"/>
    <property type="molecule type" value="Genomic_DNA"/>
</dbReference>
<dbReference type="SUPFAM" id="SSF57903">
    <property type="entry name" value="FYVE/PHD zinc finger"/>
    <property type="match status" value="1"/>
</dbReference>
<evidence type="ECO:0000256" key="2">
    <source>
        <dbReference type="ARBA" id="ARBA00022771"/>
    </source>
</evidence>
<dbReference type="SMART" id="SM00249">
    <property type="entry name" value="PHD"/>
    <property type="match status" value="1"/>
</dbReference>
<dbReference type="InterPro" id="IPR036575">
    <property type="entry name" value="TFIIS_cen_dom_sf"/>
</dbReference>
<dbReference type="eggNOG" id="KOG1634">
    <property type="taxonomic scope" value="Eukaryota"/>
</dbReference>
<feature type="compositionally biased region" description="Basic and acidic residues" evidence="6">
    <location>
        <begin position="206"/>
        <end position="217"/>
    </location>
</feature>
<evidence type="ECO:0000256" key="4">
    <source>
        <dbReference type="ARBA" id="ARBA00023242"/>
    </source>
</evidence>